<evidence type="ECO:0008006" key="4">
    <source>
        <dbReference type="Google" id="ProtNLM"/>
    </source>
</evidence>
<evidence type="ECO:0000313" key="3">
    <source>
        <dbReference type="Proteomes" id="UP000324241"/>
    </source>
</evidence>
<dbReference type="Gene3D" id="1.20.5.170">
    <property type="match status" value="1"/>
</dbReference>
<organism evidence="2 3">
    <name type="scientific">Aspergillus tanneri</name>
    <dbReference type="NCBI Taxonomy" id="1220188"/>
    <lineage>
        <taxon>Eukaryota</taxon>
        <taxon>Fungi</taxon>
        <taxon>Dikarya</taxon>
        <taxon>Ascomycota</taxon>
        <taxon>Pezizomycotina</taxon>
        <taxon>Eurotiomycetes</taxon>
        <taxon>Eurotiomycetidae</taxon>
        <taxon>Eurotiales</taxon>
        <taxon>Aspergillaceae</taxon>
        <taxon>Aspergillus</taxon>
        <taxon>Aspergillus subgen. Circumdati</taxon>
    </lineage>
</organism>
<comment type="caution">
    <text evidence="2">The sequence shown here is derived from an EMBL/GenBank/DDBJ whole genome shotgun (WGS) entry which is preliminary data.</text>
</comment>
<dbReference type="GeneID" id="54327968"/>
<proteinExistence type="predicted"/>
<dbReference type="CDD" id="cd14688">
    <property type="entry name" value="bZIP_YAP"/>
    <property type="match status" value="1"/>
</dbReference>
<dbReference type="OrthoDB" id="4505928at2759"/>
<dbReference type="VEuPathDB" id="FungiDB:EYZ11_005711"/>
<gene>
    <name evidence="2" type="ORF">ATNIH1004_005266</name>
</gene>
<feature type="coiled-coil region" evidence="1">
    <location>
        <begin position="18"/>
        <end position="70"/>
    </location>
</feature>
<accession>A0A5M9MQM6</accession>
<sequence>MPRAEDLERVRENQRKCRQRQRDYVAELESRIASYEEAESQANLILQATEQRLRNENERLGYENERIRNENQVLRNLLASSDVDHIALGQHLTEEYRDGASDENQLGLSPVTNTAPSAIELYSDPTPLHAIFDSVESPTTMTEAVDLVSQSPSGLALSPPTAFYSSFGLPMPNIYAPNSLERVLEPHLVDFLSLTNQNISGEIAAGLVDAVHQDTTLCTVAIQIVDLCNKKNVNILELDSKLRRGYRNASSPLEGCRVDNWVLLSVLAEIL</sequence>
<dbReference type="RefSeq" id="XP_033428726.1">
    <property type="nucleotide sequence ID" value="XM_033569920.1"/>
</dbReference>
<evidence type="ECO:0000256" key="1">
    <source>
        <dbReference type="SAM" id="Coils"/>
    </source>
</evidence>
<keyword evidence="1" id="KW-0175">Coiled coil</keyword>
<reference evidence="2 3" key="1">
    <citation type="submission" date="2019-08" db="EMBL/GenBank/DDBJ databases">
        <title>The genome sequence of a newly discovered highly antifungal drug resistant Aspergillus species, Aspergillus tanneri NIH 1004.</title>
        <authorList>
            <person name="Mounaud S."/>
            <person name="Singh I."/>
            <person name="Joardar V."/>
            <person name="Pakala S."/>
            <person name="Pakala S."/>
            <person name="Venepally P."/>
            <person name="Chung J.K."/>
            <person name="Losada L."/>
            <person name="Nierman W.C."/>
        </authorList>
    </citation>
    <scope>NUCLEOTIDE SEQUENCE [LARGE SCALE GENOMIC DNA]</scope>
    <source>
        <strain evidence="2 3">NIH1004</strain>
    </source>
</reference>
<dbReference type="PANTHER" id="PTHR42070">
    <property type="entry name" value="FILAMENT ASSOCIATED PROTEIN, PUTATIVE (AFU_ORTHOLOGUE AFUA_8G06630)-RELATED"/>
    <property type="match status" value="1"/>
</dbReference>
<dbReference type="AlphaFoldDB" id="A0A5M9MQM6"/>
<dbReference type="EMBL" id="QUQM01000003">
    <property type="protein sequence ID" value="KAA8649365.1"/>
    <property type="molecule type" value="Genomic_DNA"/>
</dbReference>
<protein>
    <recommendedName>
        <fullName evidence="4">BZIP domain-containing protein</fullName>
    </recommendedName>
</protein>
<name>A0A5M9MQM6_9EURO</name>
<dbReference type="PANTHER" id="PTHR42070:SF1">
    <property type="entry name" value="FILAMENT ASSOCIATED PROTEIN, PUTATIVE (AFU_ORTHOLOGUE AFUA_8G06630)-RELATED"/>
    <property type="match status" value="1"/>
</dbReference>
<dbReference type="Proteomes" id="UP000324241">
    <property type="component" value="Unassembled WGS sequence"/>
</dbReference>
<evidence type="ECO:0000313" key="2">
    <source>
        <dbReference type="EMBL" id="KAA8649365.1"/>
    </source>
</evidence>